<name>A0A5P0YP83_9ACTN</name>
<evidence type="ECO:0000313" key="2">
    <source>
        <dbReference type="EMBL" id="MQS02091.1"/>
    </source>
</evidence>
<gene>
    <name evidence="2" type="ORF">FNX44_009440</name>
    <name evidence="1" type="ORF">H3147_15180</name>
</gene>
<dbReference type="EMBL" id="JABJXA010000083">
    <property type="protein sequence ID" value="MBB1260166.1"/>
    <property type="molecule type" value="Genomic_DNA"/>
</dbReference>
<dbReference type="Proteomes" id="UP000517765">
    <property type="component" value="Unassembled WGS sequence"/>
</dbReference>
<reference evidence="4" key="2">
    <citation type="submission" date="2020-05" db="EMBL/GenBank/DDBJ databases">
        <title>Classification of alakaliphilic streptomycetes isolated from an alkaline soil next to Lonar Crater, India and a proposal for the recognition of Streptomyces alkaliterrae sp. nov.</title>
        <authorList>
            <person name="Golinska P."/>
        </authorList>
    </citation>
    <scope>NUCLEOTIDE SEQUENCE [LARGE SCALE GENOMIC DNA]</scope>
    <source>
        <strain evidence="4">OF8</strain>
    </source>
</reference>
<proteinExistence type="predicted"/>
<evidence type="ECO:0008006" key="5">
    <source>
        <dbReference type="Google" id="ProtNLM"/>
    </source>
</evidence>
<dbReference type="RefSeq" id="WP_143647556.1">
    <property type="nucleotide sequence ID" value="NZ_JABJXA010000083.1"/>
</dbReference>
<evidence type="ECO:0000313" key="1">
    <source>
        <dbReference type="EMBL" id="MBB1260166.1"/>
    </source>
</evidence>
<dbReference type="Proteomes" id="UP000320857">
    <property type="component" value="Unassembled WGS sequence"/>
</dbReference>
<evidence type="ECO:0000313" key="4">
    <source>
        <dbReference type="Proteomes" id="UP000517765"/>
    </source>
</evidence>
<comment type="caution">
    <text evidence="2">The sequence shown here is derived from an EMBL/GenBank/DDBJ whole genome shotgun (WGS) entry which is preliminary data.</text>
</comment>
<evidence type="ECO:0000313" key="3">
    <source>
        <dbReference type="Proteomes" id="UP000320857"/>
    </source>
</evidence>
<organism evidence="2 3">
    <name type="scientific">Streptomyces alkaliterrae</name>
    <dbReference type="NCBI Taxonomy" id="2213162"/>
    <lineage>
        <taxon>Bacteria</taxon>
        <taxon>Bacillati</taxon>
        <taxon>Actinomycetota</taxon>
        <taxon>Actinomycetes</taxon>
        <taxon>Kitasatosporales</taxon>
        <taxon>Streptomycetaceae</taxon>
        <taxon>Streptomyces</taxon>
    </lineage>
</organism>
<reference evidence="1" key="3">
    <citation type="journal article" name="Syst. Appl. Microbiol.">
        <title>Streptomyces alkaliterrae sp. nov., isolated from an alkaline soil, and emended descriptions of Streptomyces alkaliphilus, Streptomyces calidiresistens and Streptomyces durbertensis.</title>
        <authorList>
            <person name="Swiecimska M."/>
            <person name="Golinska P."/>
            <person name="Nouioui I."/>
            <person name="Wypij M."/>
            <person name="Rai M."/>
            <person name="Sangal V."/>
            <person name="Goodfellow M."/>
        </authorList>
    </citation>
    <scope>NUCLEOTIDE SEQUENCE</scope>
    <source>
        <strain evidence="1">OF8</strain>
    </source>
</reference>
<keyword evidence="3" id="KW-1185">Reference proteome</keyword>
<protein>
    <recommendedName>
        <fullName evidence="5">Sigma-70 family RNA polymerase sigma factor</fullName>
    </recommendedName>
</protein>
<dbReference type="AlphaFoldDB" id="A0A5P0YP83"/>
<reference evidence="2 3" key="1">
    <citation type="submission" date="2019-10" db="EMBL/GenBank/DDBJ databases">
        <title>Streptomyces sp. nov., a novel actinobacterium isolated from alkaline environment.</title>
        <authorList>
            <person name="Golinska P."/>
        </authorList>
    </citation>
    <scope>NUCLEOTIDE SEQUENCE [LARGE SCALE GENOMIC DNA]</scope>
    <source>
        <strain evidence="2 3">OF1</strain>
    </source>
</reference>
<sequence length="272" mass="29913">MENAFDLVRAEWGQMCAQPGTVERVHSWLVESGVPVDVDATEGLDGLLRALKRGSVPSDRWLAVLVKRAAAGCELAALVVVVAMVPAALRSVKQLRLRYEVPVDEVAQVVAASLYEMVRRYPLARRPEKIALNIAWDTSKRAARELQSELPSSDLEWIEEYVGSLVDEEDPVRLAEQAQLAEDVVTAGLGELGDLEGARAEMAELLVWALREQVLERAGVETLVTFYREGAPADAVMARQVGVSAAVLRKRRSRAVQQLRAAVPRWRLAQAA</sequence>
<dbReference type="EMBL" id="VJYK02000071">
    <property type="protein sequence ID" value="MQS02091.1"/>
    <property type="molecule type" value="Genomic_DNA"/>
</dbReference>
<dbReference type="OrthoDB" id="5143780at2"/>
<accession>A0A5P0YP83</accession>